<gene>
    <name evidence="3" type="ORF">Tdes44962_MAKER08498</name>
</gene>
<dbReference type="EMBL" id="RIBY02000891">
    <property type="protein sequence ID" value="KAH9835940.1"/>
    <property type="molecule type" value="Genomic_DNA"/>
</dbReference>
<organism evidence="3 4">
    <name type="scientific">Teratosphaeria destructans</name>
    <dbReference type="NCBI Taxonomy" id="418781"/>
    <lineage>
        <taxon>Eukaryota</taxon>
        <taxon>Fungi</taxon>
        <taxon>Dikarya</taxon>
        <taxon>Ascomycota</taxon>
        <taxon>Pezizomycotina</taxon>
        <taxon>Dothideomycetes</taxon>
        <taxon>Dothideomycetidae</taxon>
        <taxon>Mycosphaerellales</taxon>
        <taxon>Teratosphaeriaceae</taxon>
        <taxon>Teratosphaeria</taxon>
    </lineage>
</organism>
<feature type="compositionally biased region" description="Polar residues" evidence="2">
    <location>
        <begin position="140"/>
        <end position="157"/>
    </location>
</feature>
<reference evidence="3 4" key="1">
    <citation type="journal article" date="2018" name="IMA Fungus">
        <title>IMA Genome-F 10: Nine draft genome sequences of Claviceps purpurea s.lat., including C. arundinis, C. humidiphila, and C. cf. spartinae, pseudomolecules for the pitch canker pathogen Fusarium circinatum, draft genome of Davidsoniella eucalypti, Grosmannia galeiformis, Quambalaria eucalypti, and Teratosphaeria destructans.</title>
        <authorList>
            <person name="Wingfield B.D."/>
            <person name="Liu M."/>
            <person name="Nguyen H.D."/>
            <person name="Lane F.A."/>
            <person name="Morgan S.W."/>
            <person name="De Vos L."/>
            <person name="Wilken P.M."/>
            <person name="Duong T.A."/>
            <person name="Aylward J."/>
            <person name="Coetzee M.P."/>
            <person name="Dadej K."/>
            <person name="De Beer Z.W."/>
            <person name="Findlay W."/>
            <person name="Havenga M."/>
            <person name="Kolarik M."/>
            <person name="Menzies J.G."/>
            <person name="Naidoo K."/>
            <person name="Pochopski O."/>
            <person name="Shoukouhi P."/>
            <person name="Santana Q.C."/>
            <person name="Seifert K.A."/>
            <person name="Soal N."/>
            <person name="Steenkamp E.T."/>
            <person name="Tatham C.T."/>
            <person name="van der Nest M.A."/>
            <person name="Wingfield M.J."/>
        </authorList>
    </citation>
    <scope>NUCLEOTIDE SEQUENCE [LARGE SCALE GENOMIC DNA]</scope>
    <source>
        <strain evidence="3">CMW44962</strain>
    </source>
</reference>
<keyword evidence="4" id="KW-1185">Reference proteome</keyword>
<evidence type="ECO:0000313" key="4">
    <source>
        <dbReference type="Proteomes" id="UP001138500"/>
    </source>
</evidence>
<feature type="coiled-coil region" evidence="1">
    <location>
        <begin position="24"/>
        <end position="79"/>
    </location>
</feature>
<feature type="region of interest" description="Disordered" evidence="2">
    <location>
        <begin position="190"/>
        <end position="216"/>
    </location>
</feature>
<feature type="region of interest" description="Disordered" evidence="2">
    <location>
        <begin position="108"/>
        <end position="160"/>
    </location>
</feature>
<proteinExistence type="predicted"/>
<accession>A0A9W7SW01</accession>
<reference evidence="3 4" key="2">
    <citation type="journal article" date="2021" name="Curr. Genet.">
        <title>Genetic response to nitrogen starvation in the aggressive Eucalyptus foliar pathogen Teratosphaeria destructans.</title>
        <authorList>
            <person name="Havenga M."/>
            <person name="Wingfield B.D."/>
            <person name="Wingfield M.J."/>
            <person name="Dreyer L.L."/>
            <person name="Roets F."/>
            <person name="Aylward J."/>
        </authorList>
    </citation>
    <scope>NUCLEOTIDE SEQUENCE [LARGE SCALE GENOMIC DNA]</scope>
    <source>
        <strain evidence="3">CMW44962</strain>
    </source>
</reference>
<protein>
    <submittedName>
        <fullName evidence="3">Uncharacterized protein</fullName>
    </submittedName>
</protein>
<evidence type="ECO:0000256" key="1">
    <source>
        <dbReference type="SAM" id="Coils"/>
    </source>
</evidence>
<keyword evidence="1" id="KW-0175">Coiled coil</keyword>
<feature type="compositionally biased region" description="Acidic residues" evidence="2">
    <location>
        <begin position="115"/>
        <end position="125"/>
    </location>
</feature>
<dbReference type="AlphaFoldDB" id="A0A9W7SW01"/>
<evidence type="ECO:0000256" key="2">
    <source>
        <dbReference type="SAM" id="MobiDB-lite"/>
    </source>
</evidence>
<evidence type="ECO:0000313" key="3">
    <source>
        <dbReference type="EMBL" id="KAH9835940.1"/>
    </source>
</evidence>
<name>A0A9W7SW01_9PEZI</name>
<sequence>MDDDYHHRRFRKHHVREDEDLPWISYVENRLARTESEAGKLRDENKELKREAGQLRDENLELRREAGQLRDRNKELESSASVRKGYIMALNEEIDVLKEGRRGTELDGKKLQQQVDEETELDVESLQEHAEAESAPSVLELQNQSETETAPTVSRMSKSPHGSWKATALIAALLVCALFLGRFTSSPQLRQHQHQHQQPQVPDIPVSRHAPVTGISGRDATRRTTRAALVVLRGRIWREARGGDWVNLEGAGVCVVWRAER</sequence>
<dbReference type="Proteomes" id="UP001138500">
    <property type="component" value="Unassembled WGS sequence"/>
</dbReference>
<comment type="caution">
    <text evidence="3">The sequence shown here is derived from an EMBL/GenBank/DDBJ whole genome shotgun (WGS) entry which is preliminary data.</text>
</comment>